<dbReference type="AlphaFoldDB" id="A0A9P4MA83"/>
<feature type="domain" description="WSC" evidence="7">
    <location>
        <begin position="20"/>
        <end position="109"/>
    </location>
</feature>
<comment type="caution">
    <text evidence="8">The sequence shown here is derived from an EMBL/GenBank/DDBJ whole genome shotgun (WGS) entry which is preliminary data.</text>
</comment>
<evidence type="ECO:0000256" key="3">
    <source>
        <dbReference type="ARBA" id="ARBA00022989"/>
    </source>
</evidence>
<feature type="transmembrane region" description="Helical" evidence="6">
    <location>
        <begin position="170"/>
        <end position="194"/>
    </location>
</feature>
<accession>A0A9P4MA83</accession>
<dbReference type="Pfam" id="PF01822">
    <property type="entry name" value="WSC"/>
    <property type="match status" value="1"/>
</dbReference>
<dbReference type="PANTHER" id="PTHR15549">
    <property type="entry name" value="PAIRED IMMUNOGLOBULIN-LIKE TYPE 2 RECEPTOR"/>
    <property type="match status" value="1"/>
</dbReference>
<keyword evidence="9" id="KW-1185">Reference proteome</keyword>
<dbReference type="SMART" id="SM00321">
    <property type="entry name" value="WSC"/>
    <property type="match status" value="1"/>
</dbReference>
<sequence>MSISEGTQISSGTFTGKMEASTTVGCFATPTPLVDHGSYEFQSSGNCQKVCYELQQPVMGLTSGTNCSCGPLLPPKDSQVDDDKCSTGCAGYDKESCGGADYWWVILTGFSRNEIANLDPHSISTSSAATKHSVVTIGGSTVVKTIPDPSQTAAPQKTASSGGGGGTNKAGIAAGVVVGVVVLIALIAGVVLFLKRRKRRLQEEEYQQKQSVQQFVSGGKGVYGGNSASSMNDSRLDPEVMMSRRQSDGSIADNQDYSRRILRVR</sequence>
<dbReference type="GO" id="GO:0016020">
    <property type="term" value="C:membrane"/>
    <property type="evidence" value="ECO:0007669"/>
    <property type="project" value="UniProtKB-SubCell"/>
</dbReference>
<name>A0A9P4MA83_9PEZI</name>
<dbReference type="GO" id="GO:0071944">
    <property type="term" value="C:cell periphery"/>
    <property type="evidence" value="ECO:0007669"/>
    <property type="project" value="UniProtKB-ARBA"/>
</dbReference>
<keyword evidence="2 6" id="KW-0812">Transmembrane</keyword>
<evidence type="ECO:0000256" key="5">
    <source>
        <dbReference type="SAM" id="MobiDB-lite"/>
    </source>
</evidence>
<evidence type="ECO:0000259" key="7">
    <source>
        <dbReference type="PROSITE" id="PS51212"/>
    </source>
</evidence>
<feature type="region of interest" description="Disordered" evidence="5">
    <location>
        <begin position="146"/>
        <end position="166"/>
    </location>
</feature>
<feature type="compositionally biased region" description="Polar residues" evidence="5">
    <location>
        <begin position="146"/>
        <end position="155"/>
    </location>
</feature>
<evidence type="ECO:0000313" key="8">
    <source>
        <dbReference type="EMBL" id="KAF2100122.1"/>
    </source>
</evidence>
<dbReference type="InterPro" id="IPR002889">
    <property type="entry name" value="WSC_carb-bd"/>
</dbReference>
<gene>
    <name evidence="8" type="ORF">NA57DRAFT_65882</name>
</gene>
<keyword evidence="4 6" id="KW-0472">Membrane</keyword>
<proteinExistence type="predicted"/>
<comment type="subcellular location">
    <subcellularLocation>
        <location evidence="1">Membrane</location>
        <topology evidence="1">Single-pass membrane protein</topology>
    </subcellularLocation>
</comment>
<dbReference type="Proteomes" id="UP000799772">
    <property type="component" value="Unassembled WGS sequence"/>
</dbReference>
<evidence type="ECO:0000313" key="9">
    <source>
        <dbReference type="Proteomes" id="UP000799772"/>
    </source>
</evidence>
<evidence type="ECO:0000256" key="4">
    <source>
        <dbReference type="ARBA" id="ARBA00023136"/>
    </source>
</evidence>
<dbReference type="OrthoDB" id="2019572at2759"/>
<evidence type="ECO:0000256" key="2">
    <source>
        <dbReference type="ARBA" id="ARBA00022692"/>
    </source>
</evidence>
<dbReference type="PROSITE" id="PS51212">
    <property type="entry name" value="WSC"/>
    <property type="match status" value="1"/>
</dbReference>
<dbReference type="InterPro" id="IPR051694">
    <property type="entry name" value="Immunoregulatory_rcpt-like"/>
</dbReference>
<organism evidence="8 9">
    <name type="scientific">Rhizodiscina lignyota</name>
    <dbReference type="NCBI Taxonomy" id="1504668"/>
    <lineage>
        <taxon>Eukaryota</taxon>
        <taxon>Fungi</taxon>
        <taxon>Dikarya</taxon>
        <taxon>Ascomycota</taxon>
        <taxon>Pezizomycotina</taxon>
        <taxon>Dothideomycetes</taxon>
        <taxon>Pleosporomycetidae</taxon>
        <taxon>Aulographales</taxon>
        <taxon>Rhizodiscinaceae</taxon>
        <taxon>Rhizodiscina</taxon>
    </lineage>
</organism>
<reference evidence="8" key="1">
    <citation type="journal article" date="2020" name="Stud. Mycol.">
        <title>101 Dothideomycetes genomes: a test case for predicting lifestyles and emergence of pathogens.</title>
        <authorList>
            <person name="Haridas S."/>
            <person name="Albert R."/>
            <person name="Binder M."/>
            <person name="Bloem J."/>
            <person name="Labutti K."/>
            <person name="Salamov A."/>
            <person name="Andreopoulos B."/>
            <person name="Baker S."/>
            <person name="Barry K."/>
            <person name="Bills G."/>
            <person name="Bluhm B."/>
            <person name="Cannon C."/>
            <person name="Castanera R."/>
            <person name="Culley D."/>
            <person name="Daum C."/>
            <person name="Ezra D."/>
            <person name="Gonzalez J."/>
            <person name="Henrissat B."/>
            <person name="Kuo A."/>
            <person name="Liang C."/>
            <person name="Lipzen A."/>
            <person name="Lutzoni F."/>
            <person name="Magnuson J."/>
            <person name="Mondo S."/>
            <person name="Nolan M."/>
            <person name="Ohm R."/>
            <person name="Pangilinan J."/>
            <person name="Park H.-J."/>
            <person name="Ramirez L."/>
            <person name="Alfaro M."/>
            <person name="Sun H."/>
            <person name="Tritt A."/>
            <person name="Yoshinaga Y."/>
            <person name="Zwiers L.-H."/>
            <person name="Turgeon B."/>
            <person name="Goodwin S."/>
            <person name="Spatafora J."/>
            <person name="Crous P."/>
            <person name="Grigoriev I."/>
        </authorList>
    </citation>
    <scope>NUCLEOTIDE SEQUENCE</scope>
    <source>
        <strain evidence="8">CBS 133067</strain>
    </source>
</reference>
<dbReference type="EMBL" id="ML978125">
    <property type="protein sequence ID" value="KAF2100122.1"/>
    <property type="molecule type" value="Genomic_DNA"/>
</dbReference>
<protein>
    <recommendedName>
        <fullName evidence="7">WSC domain-containing protein</fullName>
    </recommendedName>
</protein>
<evidence type="ECO:0000256" key="1">
    <source>
        <dbReference type="ARBA" id="ARBA00004167"/>
    </source>
</evidence>
<keyword evidence="3 6" id="KW-1133">Transmembrane helix</keyword>
<evidence type="ECO:0000256" key="6">
    <source>
        <dbReference type="SAM" id="Phobius"/>
    </source>
</evidence>